<sequence>MVQILNQGILATTILQVQKTSEASNLIRLYNEALVSFSHATLAFISPLKPGSKATSRGSTCAAILPNLRFFRATEYILSSSQGAMALPGRLNGPYRKTLRDRDRN</sequence>
<protein>
    <submittedName>
        <fullName evidence="1">Uncharacterized protein</fullName>
    </submittedName>
</protein>
<evidence type="ECO:0000313" key="1">
    <source>
        <dbReference type="EMBL" id="EEQ29260.1"/>
    </source>
</evidence>
<dbReference type="HOGENOM" id="CLU_2235967_0_0_1"/>
<dbReference type="EMBL" id="DS995702">
    <property type="protein sequence ID" value="EEQ29260.1"/>
    <property type="molecule type" value="Genomic_DNA"/>
</dbReference>
<dbReference type="AlphaFoldDB" id="C5FIJ1"/>
<dbReference type="Proteomes" id="UP000002035">
    <property type="component" value="Unassembled WGS sequence"/>
</dbReference>
<dbReference type="RefSeq" id="XP_002849145.1">
    <property type="nucleotide sequence ID" value="XM_002849099.1"/>
</dbReference>
<proteinExistence type="predicted"/>
<name>C5FIJ1_ARTOC</name>
<reference evidence="2" key="1">
    <citation type="journal article" date="2012" name="MBio">
        <title>Comparative genome analysis of Trichophyton rubrum and related dermatophytes reveals candidate genes involved in infection.</title>
        <authorList>
            <person name="Martinez D.A."/>
            <person name="Oliver B.G."/>
            <person name="Graeser Y."/>
            <person name="Goldberg J.M."/>
            <person name="Li W."/>
            <person name="Martinez-Rossi N.M."/>
            <person name="Monod M."/>
            <person name="Shelest E."/>
            <person name="Barton R.C."/>
            <person name="Birch E."/>
            <person name="Brakhage A.A."/>
            <person name="Chen Z."/>
            <person name="Gurr S.J."/>
            <person name="Heiman D."/>
            <person name="Heitman J."/>
            <person name="Kosti I."/>
            <person name="Rossi A."/>
            <person name="Saif S."/>
            <person name="Samalova M."/>
            <person name="Saunders C.W."/>
            <person name="Shea T."/>
            <person name="Summerbell R.C."/>
            <person name="Xu J."/>
            <person name="Young S."/>
            <person name="Zeng Q."/>
            <person name="Birren B.W."/>
            <person name="Cuomo C.A."/>
            <person name="White T.C."/>
        </authorList>
    </citation>
    <scope>NUCLEOTIDE SEQUENCE [LARGE SCALE GENOMIC DNA]</scope>
    <source>
        <strain evidence="2">ATCC MYA-4605 / CBS 113480</strain>
    </source>
</reference>
<gene>
    <name evidence="1" type="ORF">MCYG_02079</name>
</gene>
<dbReference type="GeneID" id="9229199"/>
<keyword evidence="2" id="KW-1185">Reference proteome</keyword>
<accession>C5FIJ1</accession>
<organism evidence="1 2">
    <name type="scientific">Arthroderma otae (strain ATCC MYA-4605 / CBS 113480)</name>
    <name type="common">Microsporum canis</name>
    <dbReference type="NCBI Taxonomy" id="554155"/>
    <lineage>
        <taxon>Eukaryota</taxon>
        <taxon>Fungi</taxon>
        <taxon>Dikarya</taxon>
        <taxon>Ascomycota</taxon>
        <taxon>Pezizomycotina</taxon>
        <taxon>Eurotiomycetes</taxon>
        <taxon>Eurotiomycetidae</taxon>
        <taxon>Onygenales</taxon>
        <taxon>Arthrodermataceae</taxon>
        <taxon>Microsporum</taxon>
    </lineage>
</organism>
<evidence type="ECO:0000313" key="2">
    <source>
        <dbReference type="Proteomes" id="UP000002035"/>
    </source>
</evidence>
<dbReference type="VEuPathDB" id="FungiDB:MCYG_02079"/>